<evidence type="ECO:0000313" key="3">
    <source>
        <dbReference type="Proteomes" id="UP001222325"/>
    </source>
</evidence>
<evidence type="ECO:0000256" key="1">
    <source>
        <dbReference type="SAM" id="MobiDB-lite"/>
    </source>
</evidence>
<dbReference type="AlphaFoldDB" id="A0AAD6UEI6"/>
<feature type="region of interest" description="Disordered" evidence="1">
    <location>
        <begin position="422"/>
        <end position="456"/>
    </location>
</feature>
<feature type="compositionally biased region" description="Pro residues" evidence="1">
    <location>
        <begin position="353"/>
        <end position="362"/>
    </location>
</feature>
<keyword evidence="3" id="KW-1185">Reference proteome</keyword>
<proteinExistence type="predicted"/>
<dbReference type="Proteomes" id="UP001222325">
    <property type="component" value="Unassembled WGS sequence"/>
</dbReference>
<feature type="region of interest" description="Disordered" evidence="1">
    <location>
        <begin position="315"/>
        <end position="362"/>
    </location>
</feature>
<evidence type="ECO:0000313" key="2">
    <source>
        <dbReference type="EMBL" id="KAJ7095684.1"/>
    </source>
</evidence>
<organism evidence="2 3">
    <name type="scientific">Mycena belliarum</name>
    <dbReference type="NCBI Taxonomy" id="1033014"/>
    <lineage>
        <taxon>Eukaryota</taxon>
        <taxon>Fungi</taxon>
        <taxon>Dikarya</taxon>
        <taxon>Basidiomycota</taxon>
        <taxon>Agaricomycotina</taxon>
        <taxon>Agaricomycetes</taxon>
        <taxon>Agaricomycetidae</taxon>
        <taxon>Agaricales</taxon>
        <taxon>Marasmiineae</taxon>
        <taxon>Mycenaceae</taxon>
        <taxon>Mycena</taxon>
    </lineage>
</organism>
<gene>
    <name evidence="2" type="ORF">B0H15DRAFT_946259</name>
</gene>
<feature type="compositionally biased region" description="Basic residues" evidence="1">
    <location>
        <begin position="337"/>
        <end position="350"/>
    </location>
</feature>
<reference evidence="2" key="1">
    <citation type="submission" date="2023-03" db="EMBL/GenBank/DDBJ databases">
        <title>Massive genome expansion in bonnet fungi (Mycena s.s.) driven by repeated elements and novel gene families across ecological guilds.</title>
        <authorList>
            <consortium name="Lawrence Berkeley National Laboratory"/>
            <person name="Harder C.B."/>
            <person name="Miyauchi S."/>
            <person name="Viragh M."/>
            <person name="Kuo A."/>
            <person name="Thoen E."/>
            <person name="Andreopoulos B."/>
            <person name="Lu D."/>
            <person name="Skrede I."/>
            <person name="Drula E."/>
            <person name="Henrissat B."/>
            <person name="Morin E."/>
            <person name="Kohler A."/>
            <person name="Barry K."/>
            <person name="LaButti K."/>
            <person name="Morin E."/>
            <person name="Salamov A."/>
            <person name="Lipzen A."/>
            <person name="Mereny Z."/>
            <person name="Hegedus B."/>
            <person name="Baldrian P."/>
            <person name="Stursova M."/>
            <person name="Weitz H."/>
            <person name="Taylor A."/>
            <person name="Grigoriev I.V."/>
            <person name="Nagy L.G."/>
            <person name="Martin F."/>
            <person name="Kauserud H."/>
        </authorList>
    </citation>
    <scope>NUCLEOTIDE SEQUENCE</scope>
    <source>
        <strain evidence="2">CBHHK173m</strain>
    </source>
</reference>
<name>A0AAD6UEI6_9AGAR</name>
<sequence length="456" mass="49392">MGGIARLRRSYVARRPLIDPTVRLRQKSAPSRLRNSQYGAWFVLDEVQNNRCGGVYAPDRSQPRKRNLFTYLNEFAASIPREEKQRVNRVDPGICGELACRRYSCFSARLIPGSPLVYKYSRASGSPSLNHPPPSLASLHHWLRGAPQRLCHVGAAASHALGALTAVVGIGVGGDVSEPLNMAGALDAGISAGAPRDWGALFLMLILQLSSVHITKTLLIAVDSDTMAFACTRQTTLASIYRPRVGSALLQLDLAALTLFKVCYYAPYFSAERPKRLPLLWPYTTLDFELEQGLELRCVREDFEQLPVEASAAAQDWAGHARNSSPNSGSHGTSSRLKLKARKQTQRFRAHALPPPQDIPPPALAKQVGARPAAASSAAPRFLLEPAELNNKRPHGNTAKRPVPALPAFFGPLCVPARFGSIPSSDRGVARCGASSARDAPSSARKSGPAQYVPPF</sequence>
<dbReference type="EMBL" id="JARJCN010000012">
    <property type="protein sequence ID" value="KAJ7095684.1"/>
    <property type="molecule type" value="Genomic_DNA"/>
</dbReference>
<accession>A0AAD6UEI6</accession>
<protein>
    <submittedName>
        <fullName evidence="2">Uncharacterized protein</fullName>
    </submittedName>
</protein>
<feature type="compositionally biased region" description="Low complexity" evidence="1">
    <location>
        <begin position="323"/>
        <end position="335"/>
    </location>
</feature>
<feature type="compositionally biased region" description="Low complexity" evidence="1">
    <location>
        <begin position="434"/>
        <end position="447"/>
    </location>
</feature>
<comment type="caution">
    <text evidence="2">The sequence shown here is derived from an EMBL/GenBank/DDBJ whole genome shotgun (WGS) entry which is preliminary data.</text>
</comment>